<dbReference type="EMBL" id="CAJPVI010000039">
    <property type="protein sequence ID" value="CAG2157046.1"/>
    <property type="molecule type" value="Genomic_DNA"/>
</dbReference>
<accession>A0ABN7Q4Q7</accession>
<evidence type="ECO:0000256" key="2">
    <source>
        <dbReference type="SAM" id="SignalP"/>
    </source>
</evidence>
<name>A0ABN7Q4Q7_9BURK</name>
<gene>
    <name evidence="3" type="ORF">LMG26411_05446</name>
</gene>
<reference evidence="3 4" key="1">
    <citation type="submission" date="2021-03" db="EMBL/GenBank/DDBJ databases">
        <authorList>
            <person name="Peeters C."/>
        </authorList>
    </citation>
    <scope>NUCLEOTIDE SEQUENCE [LARGE SCALE GENOMIC DNA]</scope>
    <source>
        <strain evidence="3 4">LMG 26411</strain>
    </source>
</reference>
<dbReference type="SUPFAM" id="SSF53850">
    <property type="entry name" value="Periplasmic binding protein-like II"/>
    <property type="match status" value="1"/>
</dbReference>
<dbReference type="Pfam" id="PF03401">
    <property type="entry name" value="TctC"/>
    <property type="match status" value="1"/>
</dbReference>
<evidence type="ECO:0000256" key="1">
    <source>
        <dbReference type="ARBA" id="ARBA00006987"/>
    </source>
</evidence>
<organism evidence="3 4">
    <name type="scientific">Cupriavidus numazuensis</name>
    <dbReference type="NCBI Taxonomy" id="221992"/>
    <lineage>
        <taxon>Bacteria</taxon>
        <taxon>Pseudomonadati</taxon>
        <taxon>Pseudomonadota</taxon>
        <taxon>Betaproteobacteria</taxon>
        <taxon>Burkholderiales</taxon>
        <taxon>Burkholderiaceae</taxon>
        <taxon>Cupriavidus</taxon>
    </lineage>
</organism>
<keyword evidence="2" id="KW-0732">Signal</keyword>
<feature type="chain" id="PRO_5045201409" description="Tripartite tricarboxylate transporter substrate binding protein" evidence="2">
    <location>
        <begin position="27"/>
        <end position="325"/>
    </location>
</feature>
<dbReference type="Gene3D" id="3.40.190.150">
    <property type="entry name" value="Bordetella uptake gene, domain 1"/>
    <property type="match status" value="1"/>
</dbReference>
<protein>
    <recommendedName>
        <fullName evidence="5">Tripartite tricarboxylate transporter substrate binding protein</fullName>
    </recommendedName>
</protein>
<dbReference type="Gene3D" id="3.40.190.10">
    <property type="entry name" value="Periplasmic binding protein-like II"/>
    <property type="match status" value="1"/>
</dbReference>
<sequence length="325" mass="33627">MKSQTQGRHKMLGAIGLAVMMAGAWAQGSYPNHPVKLIVPWPAGGSVDMATRVVAEQLAVSLGQPVVVDNRPGAAGNIGAAAAAKAAPDGYTLLVATTPMIINRSLSGSPTVDLSREFAPIGQLVSLNYVMVVNPAVASSVKDLVAKAKAQPGRYSYASSGPGTQLHLIGESFKRQAGVDIVHAPYKGAPPALADVVGGHVQLMFPGLPVAEPLLRSGQLKALAVVSKHRLPQLPDVPTLAEAGVPGIDTTEWYGLVAPAGTPPQIIARLSQALTSAVGKPAVRERLTSQGFEPVGSTPQAFAGLIEAEQKVWPLAVRRAGLKPE</sequence>
<dbReference type="Proteomes" id="UP000672657">
    <property type="component" value="Unassembled WGS sequence"/>
</dbReference>
<dbReference type="RefSeq" id="WP_244874047.1">
    <property type="nucleotide sequence ID" value="NZ_CAJPVI010000039.1"/>
</dbReference>
<dbReference type="PANTHER" id="PTHR42928:SF5">
    <property type="entry name" value="BLR1237 PROTEIN"/>
    <property type="match status" value="1"/>
</dbReference>
<dbReference type="PIRSF" id="PIRSF017082">
    <property type="entry name" value="YflP"/>
    <property type="match status" value="1"/>
</dbReference>
<evidence type="ECO:0000313" key="3">
    <source>
        <dbReference type="EMBL" id="CAG2157046.1"/>
    </source>
</evidence>
<dbReference type="InterPro" id="IPR042100">
    <property type="entry name" value="Bug_dom1"/>
</dbReference>
<evidence type="ECO:0008006" key="5">
    <source>
        <dbReference type="Google" id="ProtNLM"/>
    </source>
</evidence>
<proteinExistence type="inferred from homology"/>
<dbReference type="PANTHER" id="PTHR42928">
    <property type="entry name" value="TRICARBOXYLATE-BINDING PROTEIN"/>
    <property type="match status" value="1"/>
</dbReference>
<evidence type="ECO:0000313" key="4">
    <source>
        <dbReference type="Proteomes" id="UP000672657"/>
    </source>
</evidence>
<dbReference type="CDD" id="cd13578">
    <property type="entry name" value="PBP2_Bug27"/>
    <property type="match status" value="1"/>
</dbReference>
<comment type="similarity">
    <text evidence="1">Belongs to the UPF0065 (bug) family.</text>
</comment>
<feature type="signal peptide" evidence="2">
    <location>
        <begin position="1"/>
        <end position="26"/>
    </location>
</feature>
<comment type="caution">
    <text evidence="3">The sequence shown here is derived from an EMBL/GenBank/DDBJ whole genome shotgun (WGS) entry which is preliminary data.</text>
</comment>
<keyword evidence="4" id="KW-1185">Reference proteome</keyword>
<dbReference type="InterPro" id="IPR005064">
    <property type="entry name" value="BUG"/>
</dbReference>